<dbReference type="PANTHER" id="PTHR42839">
    <property type="entry name" value="ISOCHORISMATE SYNTHASE ENTC"/>
    <property type="match status" value="1"/>
</dbReference>
<dbReference type="PANTHER" id="PTHR42839:SF2">
    <property type="entry name" value="ISOCHORISMATE SYNTHASE ENTC"/>
    <property type="match status" value="1"/>
</dbReference>
<dbReference type="NCBIfam" id="TIGR00543">
    <property type="entry name" value="isochor_syn"/>
    <property type="match status" value="1"/>
</dbReference>
<evidence type="ECO:0000256" key="2">
    <source>
        <dbReference type="ARBA" id="ARBA00005297"/>
    </source>
</evidence>
<dbReference type="Gene3D" id="3.60.120.10">
    <property type="entry name" value="Anthranilate synthase"/>
    <property type="match status" value="1"/>
</dbReference>
<keyword evidence="8" id="KW-1185">Reference proteome</keyword>
<dbReference type="AlphaFoldDB" id="A0A3D9RQ46"/>
<dbReference type="InterPro" id="IPR004561">
    <property type="entry name" value="IsoChor_synthase"/>
</dbReference>
<dbReference type="EMBL" id="QTTQ01000012">
    <property type="protein sequence ID" value="REE79801.1"/>
    <property type="molecule type" value="Genomic_DNA"/>
</dbReference>
<dbReference type="OrthoDB" id="9806579at2"/>
<comment type="caution">
    <text evidence="7">The sequence shown here is derived from an EMBL/GenBank/DDBJ whole genome shotgun (WGS) entry which is preliminary data.</text>
</comment>
<protein>
    <recommendedName>
        <fullName evidence="3">isochorismate synthase</fullName>
        <ecNumber evidence="3">5.4.4.2</ecNumber>
    </recommendedName>
    <alternativeName>
        <fullName evidence="5">Isochorismate mutase</fullName>
    </alternativeName>
</protein>
<dbReference type="RefSeq" id="WP_115882131.1">
    <property type="nucleotide sequence ID" value="NZ_QTTQ01000012.1"/>
</dbReference>
<evidence type="ECO:0000313" key="7">
    <source>
        <dbReference type="EMBL" id="REE79801.1"/>
    </source>
</evidence>
<comment type="catalytic activity">
    <reaction evidence="1">
        <text>chorismate = isochorismate</text>
        <dbReference type="Rhea" id="RHEA:18985"/>
        <dbReference type="ChEBI" id="CHEBI:29748"/>
        <dbReference type="ChEBI" id="CHEBI:29780"/>
        <dbReference type="EC" id="5.4.4.2"/>
    </reaction>
</comment>
<accession>A0A3D9RQ46</accession>
<reference evidence="7 8" key="1">
    <citation type="submission" date="2018-08" db="EMBL/GenBank/DDBJ databases">
        <title>Genomic Encyclopedia of Type Strains, Phase III (KMG-III): the genomes of soil and plant-associated and newly described type strains.</title>
        <authorList>
            <person name="Whitman W."/>
        </authorList>
    </citation>
    <scope>NUCLEOTIDE SEQUENCE [LARGE SCALE GENOMIC DNA]</scope>
    <source>
        <strain evidence="7 8">325-5</strain>
    </source>
</reference>
<evidence type="ECO:0000256" key="1">
    <source>
        <dbReference type="ARBA" id="ARBA00000799"/>
    </source>
</evidence>
<evidence type="ECO:0000256" key="4">
    <source>
        <dbReference type="ARBA" id="ARBA00023235"/>
    </source>
</evidence>
<evidence type="ECO:0000259" key="6">
    <source>
        <dbReference type="Pfam" id="PF00425"/>
    </source>
</evidence>
<evidence type="ECO:0000256" key="3">
    <source>
        <dbReference type="ARBA" id="ARBA00012824"/>
    </source>
</evidence>
<sequence length="356" mass="40622">MELLNNIDSFFEKVHKVYKTNLPFVVYRKPNETEISALCQKTAELSILKSFKEKGFIFSPFSKSESKIIFPYDSCESFQSAIKNDFKLKSTISKINNAKDENEKEQHINIVQNAIDFIRNNGAKKIVLSRKEIVSCKNVDVFEVLKKMLNNYKNAFVYCWFHPKIGLWMGATPERLISIEKDNLKTMALAGTQKYNGTLSVKWQEKELHEQQFVTDFILENIIDKIEHLQVEGPYTVKAGSLVHLRTDILGKLKASDLLENIIHSLHPTPAICGIPRSIATDFIIKKENYNRTFYSGYLGELNINNSTNLVVNLRCMQLVANKAILYIGGGITGESNAKNEWDETVAKAEIMLRVL</sequence>
<dbReference type="InterPro" id="IPR015890">
    <property type="entry name" value="Chorismate_C"/>
</dbReference>
<name>A0A3D9RQ46_9FLAO</name>
<proteinExistence type="inferred from homology"/>
<dbReference type="Pfam" id="PF00425">
    <property type="entry name" value="Chorismate_bind"/>
    <property type="match status" value="1"/>
</dbReference>
<organism evidence="7 8">
    <name type="scientific">Lutibacter oceani</name>
    <dbReference type="NCBI Taxonomy" id="1853311"/>
    <lineage>
        <taxon>Bacteria</taxon>
        <taxon>Pseudomonadati</taxon>
        <taxon>Bacteroidota</taxon>
        <taxon>Flavobacteriia</taxon>
        <taxon>Flavobacteriales</taxon>
        <taxon>Flavobacteriaceae</taxon>
        <taxon>Lutibacter</taxon>
    </lineage>
</organism>
<comment type="similarity">
    <text evidence="2">Belongs to the isochorismate synthase family.</text>
</comment>
<dbReference type="InterPro" id="IPR005801">
    <property type="entry name" value="ADC_synthase"/>
</dbReference>
<feature type="domain" description="Chorismate-utilising enzyme C-terminal" evidence="6">
    <location>
        <begin position="104"/>
        <end position="348"/>
    </location>
</feature>
<gene>
    <name evidence="7" type="ORF">BX611_2697</name>
</gene>
<dbReference type="GO" id="GO:0008909">
    <property type="term" value="F:isochorismate synthase activity"/>
    <property type="evidence" value="ECO:0007669"/>
    <property type="project" value="UniProtKB-EC"/>
</dbReference>
<evidence type="ECO:0000256" key="5">
    <source>
        <dbReference type="ARBA" id="ARBA00041564"/>
    </source>
</evidence>
<evidence type="ECO:0000313" key="8">
    <source>
        <dbReference type="Proteomes" id="UP000256429"/>
    </source>
</evidence>
<dbReference type="EC" id="5.4.4.2" evidence="3"/>
<dbReference type="Proteomes" id="UP000256429">
    <property type="component" value="Unassembled WGS sequence"/>
</dbReference>
<dbReference type="SUPFAM" id="SSF56322">
    <property type="entry name" value="ADC synthase"/>
    <property type="match status" value="1"/>
</dbReference>
<keyword evidence="4" id="KW-0413">Isomerase</keyword>